<organism evidence="4">
    <name type="scientific">Bosea sp. NBC_00436</name>
    <dbReference type="NCBI Taxonomy" id="2969620"/>
    <lineage>
        <taxon>Bacteria</taxon>
        <taxon>Pseudomonadati</taxon>
        <taxon>Pseudomonadota</taxon>
        <taxon>Alphaproteobacteria</taxon>
        <taxon>Hyphomicrobiales</taxon>
        <taxon>Boseaceae</taxon>
        <taxon>Bosea</taxon>
    </lineage>
</organism>
<reference evidence="4" key="1">
    <citation type="submission" date="2022-08" db="EMBL/GenBank/DDBJ databases">
        <title>Complete Genome Sequences of 2 Bosea sp. soil isolates.</title>
        <authorList>
            <person name="Alvarez Arevalo M."/>
            <person name="Sterndorff E.B."/>
            <person name="Faurdal D."/>
            <person name="Joergensen T.S."/>
            <person name="Weber T."/>
        </authorList>
    </citation>
    <scope>NUCLEOTIDE SEQUENCE</scope>
    <source>
        <strain evidence="4">NBC_00436</strain>
    </source>
</reference>
<evidence type="ECO:0000256" key="1">
    <source>
        <dbReference type="ARBA" id="ARBA00023125"/>
    </source>
</evidence>
<dbReference type="EMBL" id="CP102774">
    <property type="protein sequence ID" value="UZF87144.1"/>
    <property type="molecule type" value="Genomic_DNA"/>
</dbReference>
<evidence type="ECO:0000256" key="2">
    <source>
        <dbReference type="PROSITE-ProRule" id="PRU00335"/>
    </source>
</evidence>
<protein>
    <submittedName>
        <fullName evidence="4">TetR/AcrR family transcriptional regulator</fullName>
    </submittedName>
</protein>
<dbReference type="InterPro" id="IPR009057">
    <property type="entry name" value="Homeodomain-like_sf"/>
</dbReference>
<dbReference type="PANTHER" id="PTHR30055">
    <property type="entry name" value="HTH-TYPE TRANSCRIPTIONAL REGULATOR RUTR"/>
    <property type="match status" value="1"/>
</dbReference>
<dbReference type="InterPro" id="IPR050109">
    <property type="entry name" value="HTH-type_TetR-like_transc_reg"/>
</dbReference>
<dbReference type="SUPFAM" id="SSF46689">
    <property type="entry name" value="Homeodomain-like"/>
    <property type="match status" value="1"/>
</dbReference>
<dbReference type="PRINTS" id="PR00455">
    <property type="entry name" value="HTHTETR"/>
</dbReference>
<dbReference type="Gene3D" id="1.10.357.10">
    <property type="entry name" value="Tetracycline Repressor, domain 2"/>
    <property type="match status" value="1"/>
</dbReference>
<gene>
    <name evidence="4" type="ORF">NWE54_25920</name>
</gene>
<proteinExistence type="predicted"/>
<evidence type="ECO:0000259" key="3">
    <source>
        <dbReference type="PROSITE" id="PS50977"/>
    </source>
</evidence>
<evidence type="ECO:0000313" key="4">
    <source>
        <dbReference type="EMBL" id="UZF87144.1"/>
    </source>
</evidence>
<feature type="domain" description="HTH tetR-type" evidence="3">
    <location>
        <begin position="52"/>
        <end position="112"/>
    </location>
</feature>
<name>A0A9E7ZYF5_9HYPH</name>
<feature type="DNA-binding region" description="H-T-H motif" evidence="2">
    <location>
        <begin position="75"/>
        <end position="94"/>
    </location>
</feature>
<dbReference type="InterPro" id="IPR001647">
    <property type="entry name" value="HTH_TetR"/>
</dbReference>
<dbReference type="PANTHER" id="PTHR30055:SF226">
    <property type="entry name" value="HTH-TYPE TRANSCRIPTIONAL REGULATOR PKSA"/>
    <property type="match status" value="1"/>
</dbReference>
<dbReference type="PROSITE" id="PS01081">
    <property type="entry name" value="HTH_TETR_1"/>
    <property type="match status" value="1"/>
</dbReference>
<dbReference type="PROSITE" id="PS50977">
    <property type="entry name" value="HTH_TETR_2"/>
    <property type="match status" value="1"/>
</dbReference>
<accession>A0A9E7ZYF5</accession>
<dbReference type="AlphaFoldDB" id="A0A9E7ZYF5"/>
<dbReference type="Pfam" id="PF00440">
    <property type="entry name" value="TetR_N"/>
    <property type="match status" value="1"/>
</dbReference>
<dbReference type="GO" id="GO:0000976">
    <property type="term" value="F:transcription cis-regulatory region binding"/>
    <property type="evidence" value="ECO:0007669"/>
    <property type="project" value="TreeGrafter"/>
</dbReference>
<dbReference type="InterPro" id="IPR023772">
    <property type="entry name" value="DNA-bd_HTH_TetR-type_CS"/>
</dbReference>
<dbReference type="GO" id="GO:0003700">
    <property type="term" value="F:DNA-binding transcription factor activity"/>
    <property type="evidence" value="ECO:0007669"/>
    <property type="project" value="TreeGrafter"/>
</dbReference>
<sequence>MYPKPWVARLDYLDYLSLNRMVARSLDFVKTTDAAMQDRRESSGSLPADEANARVDQIADAALRLFARYGYKRSSMDDIAREAGLAKATLYLHFKGKDDVFRAMLDLLGRRVEARCREVVAMQGPFPERLAALLQAHHGQAYASFGTGEHLAELKAVMNTIATRELQAFEQIFTRFAHELLQQAEKQGEITLSRLSASAEDWSAGLLFAAAGAKLGTPPSAEDYARRLDGIASVFAAALAR</sequence>
<keyword evidence="1 2" id="KW-0238">DNA-binding</keyword>